<dbReference type="EMBL" id="AAMD01000084">
    <property type="protein sequence ID" value="EAU65362.1"/>
    <property type="molecule type" value="Genomic_DNA"/>
</dbReference>
<dbReference type="EMBL" id="CP002271">
    <property type="protein sequence ID" value="ADO69968.1"/>
    <property type="molecule type" value="Genomic_DNA"/>
</dbReference>
<dbReference type="HOGENOM" id="CLU_168841_0_0_7"/>
<dbReference type="Proteomes" id="UP000032702">
    <property type="component" value="Unassembled WGS sequence"/>
</dbReference>
<proteinExistence type="predicted"/>
<feature type="region of interest" description="Disordered" evidence="1">
    <location>
        <begin position="47"/>
        <end position="115"/>
    </location>
</feature>
<evidence type="ECO:0000313" key="4">
    <source>
        <dbReference type="Proteomes" id="UP000001351"/>
    </source>
</evidence>
<dbReference type="Proteomes" id="UP000001351">
    <property type="component" value="Chromosome"/>
</dbReference>
<dbReference type="PROSITE" id="PS51257">
    <property type="entry name" value="PROKAR_LIPOPROTEIN"/>
    <property type="match status" value="1"/>
</dbReference>
<dbReference type="RefSeq" id="WP_002615353.1">
    <property type="nucleotide sequence ID" value="NC_014623.1"/>
</dbReference>
<name>Q08Y11_STIAD</name>
<dbReference type="AlphaFoldDB" id="Q08Y11"/>
<dbReference type="OrthoDB" id="5520949at2"/>
<evidence type="ECO:0000313" key="2">
    <source>
        <dbReference type="EMBL" id="ADO69968.1"/>
    </source>
</evidence>
<reference evidence="3 5" key="1">
    <citation type="submission" date="2006-04" db="EMBL/GenBank/DDBJ databases">
        <authorList>
            <person name="Nierman W.C."/>
        </authorList>
    </citation>
    <scope>NUCLEOTIDE SEQUENCE [LARGE SCALE GENOMIC DNA]</scope>
    <source>
        <strain evidence="3 5">DW4/3-1</strain>
    </source>
</reference>
<gene>
    <name evidence="2" type="ordered locus">STAUR_2164</name>
    <name evidence="3" type="ORF">STIAU_2183</name>
</gene>
<dbReference type="eggNOG" id="ENOG5031FMP">
    <property type="taxonomic scope" value="Bacteria"/>
</dbReference>
<dbReference type="KEGG" id="sur:STAUR_2164"/>
<reference evidence="2 4" key="2">
    <citation type="journal article" date="2011" name="Mol. Biol. Evol.">
        <title>Comparative genomic analysis of fruiting body formation in Myxococcales.</title>
        <authorList>
            <person name="Huntley S."/>
            <person name="Hamann N."/>
            <person name="Wegener-Feldbrugge S."/>
            <person name="Treuner-Lange A."/>
            <person name="Kube M."/>
            <person name="Reinhardt R."/>
            <person name="Klages S."/>
            <person name="Muller R."/>
            <person name="Ronning C.M."/>
            <person name="Nierman W.C."/>
            <person name="Sogaard-Andersen L."/>
        </authorList>
    </citation>
    <scope>NUCLEOTIDE SEQUENCE [LARGE SCALE GENOMIC DNA]</scope>
    <source>
        <strain evidence="2 4">DW4/3-1</strain>
    </source>
</reference>
<protein>
    <submittedName>
        <fullName evidence="3">Latency associated antigen</fullName>
    </submittedName>
</protein>
<evidence type="ECO:0000313" key="5">
    <source>
        <dbReference type="Proteomes" id="UP000032702"/>
    </source>
</evidence>
<keyword evidence="4" id="KW-1185">Reference proteome</keyword>
<organism evidence="3 5">
    <name type="scientific">Stigmatella aurantiaca (strain DW4/3-1)</name>
    <dbReference type="NCBI Taxonomy" id="378806"/>
    <lineage>
        <taxon>Bacteria</taxon>
        <taxon>Pseudomonadati</taxon>
        <taxon>Myxococcota</taxon>
        <taxon>Myxococcia</taxon>
        <taxon>Myxococcales</taxon>
        <taxon>Cystobacterineae</taxon>
        <taxon>Archangiaceae</taxon>
        <taxon>Stigmatella</taxon>
    </lineage>
</organism>
<sequence>MARHGWKAWTVVGLLGTAGLVTGCSEQETRENARQVGQEVGNAARNVKEATREAAEGFQEGVGGSGVDPQNDGHIGDRKGGIDDGEGPFEQPARPGEDKTILNDGEGPLDGTKNR</sequence>
<evidence type="ECO:0000256" key="1">
    <source>
        <dbReference type="SAM" id="MobiDB-lite"/>
    </source>
</evidence>
<accession>Q08Y11</accession>
<evidence type="ECO:0000313" key="3">
    <source>
        <dbReference type="EMBL" id="EAU65362.1"/>
    </source>
</evidence>